<proteinExistence type="predicted"/>
<gene>
    <name evidence="1" type="ORF">BJY24_004875</name>
</gene>
<dbReference type="EMBL" id="JACHIT010000002">
    <property type="protein sequence ID" value="MBB5915963.1"/>
    <property type="molecule type" value="Genomic_DNA"/>
</dbReference>
<keyword evidence="2" id="KW-1185">Reference proteome</keyword>
<organism evidence="1 2">
    <name type="scientific">Nocardia transvalensis</name>
    <dbReference type="NCBI Taxonomy" id="37333"/>
    <lineage>
        <taxon>Bacteria</taxon>
        <taxon>Bacillati</taxon>
        <taxon>Actinomycetota</taxon>
        <taxon>Actinomycetes</taxon>
        <taxon>Mycobacteriales</taxon>
        <taxon>Nocardiaceae</taxon>
        <taxon>Nocardia</taxon>
    </lineage>
</organism>
<dbReference type="AlphaFoldDB" id="A0A7W9UJY4"/>
<accession>A0A7W9UJY4</accession>
<evidence type="ECO:0000313" key="1">
    <source>
        <dbReference type="EMBL" id="MBB5915963.1"/>
    </source>
</evidence>
<reference evidence="1 2" key="1">
    <citation type="submission" date="2020-08" db="EMBL/GenBank/DDBJ databases">
        <title>Sequencing the genomes of 1000 actinobacteria strains.</title>
        <authorList>
            <person name="Klenk H.-P."/>
        </authorList>
    </citation>
    <scope>NUCLEOTIDE SEQUENCE [LARGE SCALE GENOMIC DNA]</scope>
    <source>
        <strain evidence="1 2">DSM 43582</strain>
    </source>
</reference>
<protein>
    <submittedName>
        <fullName evidence="1">Uncharacterized protein</fullName>
    </submittedName>
</protein>
<dbReference type="Proteomes" id="UP000540412">
    <property type="component" value="Unassembled WGS sequence"/>
</dbReference>
<evidence type="ECO:0000313" key="2">
    <source>
        <dbReference type="Proteomes" id="UP000540412"/>
    </source>
</evidence>
<dbReference type="RefSeq" id="WP_157185511.1">
    <property type="nucleotide sequence ID" value="NZ_JACHIT010000002.1"/>
</dbReference>
<sequence>MNDEELKAIVPQATNILRRPRELILVDLSVFHRTGGARVPRASCDMDMALPSKWGDRYNLHLKVGMSRIGSTEVVRQAFQEGLGDAAATSTGPQLGAEDCYHPAPRSGSYVADSFVAISCVKGQYFFGVAGSSGASELFTESSEPGVRATAMETLRVKVLTELVRTLTAKMS</sequence>
<comment type="caution">
    <text evidence="1">The sequence shown here is derived from an EMBL/GenBank/DDBJ whole genome shotgun (WGS) entry which is preliminary data.</text>
</comment>
<name>A0A7W9UJY4_9NOCA</name>